<dbReference type="EMBL" id="CP001804">
    <property type="protein sequence ID" value="ACY12885.1"/>
    <property type="molecule type" value="Genomic_DNA"/>
</dbReference>
<proteinExistence type="predicted"/>
<evidence type="ECO:0000313" key="3">
    <source>
        <dbReference type="Proteomes" id="UP000001880"/>
    </source>
</evidence>
<evidence type="ECO:0000256" key="1">
    <source>
        <dbReference type="SAM" id="Phobius"/>
    </source>
</evidence>
<reference evidence="2 3" key="1">
    <citation type="journal article" date="2010" name="Stand. Genomic Sci.">
        <title>Complete genome sequence of Haliangium ochraceum type strain (SMP-2).</title>
        <authorList>
            <consortium name="US DOE Joint Genome Institute (JGI-PGF)"/>
            <person name="Ivanova N."/>
            <person name="Daum C."/>
            <person name="Lang E."/>
            <person name="Abt B."/>
            <person name="Kopitz M."/>
            <person name="Saunders E."/>
            <person name="Lapidus A."/>
            <person name="Lucas S."/>
            <person name="Glavina Del Rio T."/>
            <person name="Nolan M."/>
            <person name="Tice H."/>
            <person name="Copeland A."/>
            <person name="Cheng J.F."/>
            <person name="Chen F."/>
            <person name="Bruce D."/>
            <person name="Goodwin L."/>
            <person name="Pitluck S."/>
            <person name="Mavromatis K."/>
            <person name="Pati A."/>
            <person name="Mikhailova N."/>
            <person name="Chen A."/>
            <person name="Palaniappan K."/>
            <person name="Land M."/>
            <person name="Hauser L."/>
            <person name="Chang Y.J."/>
            <person name="Jeffries C.D."/>
            <person name="Detter J.C."/>
            <person name="Brettin T."/>
            <person name="Rohde M."/>
            <person name="Goker M."/>
            <person name="Bristow J."/>
            <person name="Markowitz V."/>
            <person name="Eisen J.A."/>
            <person name="Hugenholtz P."/>
            <person name="Kyrpides N.C."/>
            <person name="Klenk H.P."/>
        </authorList>
    </citation>
    <scope>NUCLEOTIDE SEQUENCE [LARGE SCALE GENOMIC DNA]</scope>
    <source>
        <strain evidence="3">DSM 14365 / CIP 107738 / JCM 11303 / AJ 13395 / SMP-2</strain>
    </source>
</reference>
<dbReference type="OrthoDB" id="5510598at2"/>
<dbReference type="RefSeq" id="WP_012825512.1">
    <property type="nucleotide sequence ID" value="NC_013440.1"/>
</dbReference>
<gene>
    <name evidence="2" type="ordered locus">Hoch_0244</name>
</gene>
<keyword evidence="1" id="KW-0472">Membrane</keyword>
<keyword evidence="1" id="KW-0812">Transmembrane</keyword>
<feature type="transmembrane region" description="Helical" evidence="1">
    <location>
        <begin position="62"/>
        <end position="82"/>
    </location>
</feature>
<name>D0LHM3_HALO1</name>
<keyword evidence="3" id="KW-1185">Reference proteome</keyword>
<organism evidence="2 3">
    <name type="scientific">Haliangium ochraceum (strain DSM 14365 / JCM 11303 / SMP-2)</name>
    <dbReference type="NCBI Taxonomy" id="502025"/>
    <lineage>
        <taxon>Bacteria</taxon>
        <taxon>Pseudomonadati</taxon>
        <taxon>Myxococcota</taxon>
        <taxon>Polyangia</taxon>
        <taxon>Haliangiales</taxon>
        <taxon>Kofleriaceae</taxon>
        <taxon>Haliangium</taxon>
    </lineage>
</organism>
<dbReference type="KEGG" id="hoh:Hoch_0244"/>
<dbReference type="HOGENOM" id="CLU_551827_0_0_7"/>
<protein>
    <submittedName>
        <fullName evidence="2">Uncharacterized protein</fullName>
    </submittedName>
</protein>
<feature type="transmembrane region" description="Helical" evidence="1">
    <location>
        <begin position="31"/>
        <end position="55"/>
    </location>
</feature>
<dbReference type="STRING" id="502025.Hoch_0244"/>
<dbReference type="Proteomes" id="UP000001880">
    <property type="component" value="Chromosome"/>
</dbReference>
<accession>D0LHM3</accession>
<evidence type="ECO:0000313" key="2">
    <source>
        <dbReference type="EMBL" id="ACY12885.1"/>
    </source>
</evidence>
<sequence length="494" mass="54371">MSIWVSLLAYLLWKLVRVVMGEDAQVPSEGFVLAWAYVALGTALLALGAVAGIWWCWPALGLGAVLLAPWTVTRALLIPLGLPRLAYALSWCAGWRWNRDRTGGALVAGAWALLRQRRPAGATVAWLERRRDAAPALQAAQVLATGLLAAARGDLAGARRLLDSVDGLGPRRTPRYVHALAREWLALDAAERGDWAEVVACGEGPQARTRLTLLLAAVGACLMDETGPRPTRERLWVAWLLAPQRRHTWPLLQRALAASAATAGDADADRPRALLGTGLVSDPYLDALATHAAVIAGRSKLTPAQALRSAGDAWQRALDDPDTQAWIAQRAAHLGARSQTQAQARLRETITRELAEFARTHDLPVARWARDCGVLREVERVLREEQLSSLELAFDALANRVARQEALPPMDEWRAWLSLRAQHRQAAALGGLDLRRLAFPQIHQVACKWAVWMWNERKQYLLANSVFAWLLAEAVLVGDAEAIELQRRNWDDSL</sequence>
<keyword evidence="1" id="KW-1133">Transmembrane helix</keyword>
<dbReference type="AlphaFoldDB" id="D0LHM3"/>
<dbReference type="eggNOG" id="ENOG5030TH9">
    <property type="taxonomic scope" value="Bacteria"/>
</dbReference>